<evidence type="ECO:0000256" key="1">
    <source>
        <dbReference type="SAM" id="MobiDB-lite"/>
    </source>
</evidence>
<dbReference type="Proteomes" id="UP001432322">
    <property type="component" value="Unassembled WGS sequence"/>
</dbReference>
<evidence type="ECO:0000313" key="2">
    <source>
        <dbReference type="EMBL" id="GMT19357.1"/>
    </source>
</evidence>
<reference evidence="2" key="1">
    <citation type="submission" date="2023-10" db="EMBL/GenBank/DDBJ databases">
        <title>Genome assembly of Pristionchus species.</title>
        <authorList>
            <person name="Yoshida K."/>
            <person name="Sommer R.J."/>
        </authorList>
    </citation>
    <scope>NUCLEOTIDE SEQUENCE</scope>
    <source>
        <strain evidence="2">RS5133</strain>
    </source>
</reference>
<organism evidence="2 3">
    <name type="scientific">Pristionchus fissidentatus</name>
    <dbReference type="NCBI Taxonomy" id="1538716"/>
    <lineage>
        <taxon>Eukaryota</taxon>
        <taxon>Metazoa</taxon>
        <taxon>Ecdysozoa</taxon>
        <taxon>Nematoda</taxon>
        <taxon>Chromadorea</taxon>
        <taxon>Rhabditida</taxon>
        <taxon>Rhabditina</taxon>
        <taxon>Diplogasteromorpha</taxon>
        <taxon>Diplogasteroidea</taxon>
        <taxon>Neodiplogasteridae</taxon>
        <taxon>Pristionchus</taxon>
    </lineage>
</organism>
<proteinExistence type="predicted"/>
<feature type="non-terminal residue" evidence="2">
    <location>
        <position position="1"/>
    </location>
</feature>
<feature type="region of interest" description="Disordered" evidence="1">
    <location>
        <begin position="77"/>
        <end position="114"/>
    </location>
</feature>
<protein>
    <submittedName>
        <fullName evidence="2">Uncharacterized protein</fullName>
    </submittedName>
</protein>
<dbReference type="AlphaFoldDB" id="A0AAV5VI06"/>
<evidence type="ECO:0000313" key="3">
    <source>
        <dbReference type="Proteomes" id="UP001432322"/>
    </source>
</evidence>
<name>A0AAV5VI06_9BILA</name>
<feature type="compositionally biased region" description="Polar residues" evidence="1">
    <location>
        <begin position="100"/>
        <end position="114"/>
    </location>
</feature>
<feature type="compositionally biased region" description="Low complexity" evidence="1">
    <location>
        <begin position="80"/>
        <end position="91"/>
    </location>
</feature>
<dbReference type="EMBL" id="BTSY01000003">
    <property type="protein sequence ID" value="GMT19357.1"/>
    <property type="molecule type" value="Genomic_DNA"/>
</dbReference>
<keyword evidence="3" id="KW-1185">Reference proteome</keyword>
<sequence length="126" mass="13839">VVCIKKQSTARRLRSSYGPAYAFRGATTYGLNRPGLPDSSYEDHLEKAARLSSEMTAYNQTGRVSLYGSYWNLNNHSPGSSQTTAITSSSSGERGERTNQARSTAVPYTNPAYSGTTQRYAYSGRY</sequence>
<gene>
    <name evidence="2" type="ORF">PFISCL1PPCAC_10654</name>
</gene>
<accession>A0AAV5VI06</accession>
<comment type="caution">
    <text evidence="2">The sequence shown here is derived from an EMBL/GenBank/DDBJ whole genome shotgun (WGS) entry which is preliminary data.</text>
</comment>